<proteinExistence type="inferred from homology"/>
<comment type="similarity">
    <text evidence="2">Belongs to the bacterial solute-binding protein SsuA/TauA family.</text>
</comment>
<dbReference type="EMBL" id="CP015163">
    <property type="protein sequence ID" value="AXB48574.1"/>
    <property type="molecule type" value="Genomic_DNA"/>
</dbReference>
<comment type="subcellular location">
    <subcellularLocation>
        <location evidence="1">Periplasm</location>
    </subcellularLocation>
</comment>
<evidence type="ECO:0000259" key="4">
    <source>
        <dbReference type="Pfam" id="PF09084"/>
    </source>
</evidence>
<evidence type="ECO:0000256" key="3">
    <source>
        <dbReference type="ARBA" id="ARBA00022729"/>
    </source>
</evidence>
<feature type="domain" description="SsuA/THI5-like" evidence="4">
    <location>
        <begin position="40"/>
        <end position="250"/>
    </location>
</feature>
<dbReference type="Proteomes" id="UP000250434">
    <property type="component" value="Chromosome"/>
</dbReference>
<evidence type="ECO:0000256" key="2">
    <source>
        <dbReference type="ARBA" id="ARBA00010742"/>
    </source>
</evidence>
<dbReference type="OrthoDB" id="8892982at2"/>
<dbReference type="Pfam" id="PF09084">
    <property type="entry name" value="NMT1"/>
    <property type="match status" value="1"/>
</dbReference>
<evidence type="ECO:0000256" key="1">
    <source>
        <dbReference type="ARBA" id="ARBA00004418"/>
    </source>
</evidence>
<gene>
    <name evidence="5" type="ORF">A4R43_17330</name>
</gene>
<evidence type="ECO:0000313" key="6">
    <source>
        <dbReference type="Proteomes" id="UP000250434"/>
    </source>
</evidence>
<dbReference type="SUPFAM" id="SSF53850">
    <property type="entry name" value="Periplasmic binding protein-like II"/>
    <property type="match status" value="1"/>
</dbReference>
<dbReference type="PANTHER" id="PTHR30024">
    <property type="entry name" value="ALIPHATIC SULFONATES-BINDING PROTEIN-RELATED"/>
    <property type="match status" value="1"/>
</dbReference>
<dbReference type="Gene3D" id="3.40.190.10">
    <property type="entry name" value="Periplasmic binding protein-like II"/>
    <property type="match status" value="2"/>
</dbReference>
<dbReference type="KEGG" id="aab:A4R43_17330"/>
<reference evidence="5 6" key="1">
    <citation type="submission" date="2016-04" db="EMBL/GenBank/DDBJ databases">
        <title>Complete genome sequence and analysis of deep-sea sediment isolate, Amycolatopsis sp. WP1.</title>
        <authorList>
            <person name="Wang H."/>
            <person name="Chen S."/>
            <person name="Wu Q."/>
        </authorList>
    </citation>
    <scope>NUCLEOTIDE SEQUENCE [LARGE SCALE GENOMIC DNA]</scope>
    <source>
        <strain evidence="5 6">WP1</strain>
    </source>
</reference>
<dbReference type="GO" id="GO:0042597">
    <property type="term" value="C:periplasmic space"/>
    <property type="evidence" value="ECO:0007669"/>
    <property type="project" value="UniProtKB-SubCell"/>
</dbReference>
<accession>A0A344LKK0</accession>
<evidence type="ECO:0000313" key="5">
    <source>
        <dbReference type="EMBL" id="AXB48574.1"/>
    </source>
</evidence>
<protein>
    <submittedName>
        <fullName evidence="5">Sulfonate ABC transporter substrate-binding protein</fullName>
    </submittedName>
</protein>
<name>A0A344LKK0_9PSEU</name>
<dbReference type="AlphaFoldDB" id="A0A344LKK0"/>
<sequence length="316" mass="33153">MLASTSGCGLLGGDEGDSAAQGNGQVEKAKIKVSVMPLIDVAPFHLANKKGYFKEEGLEVETVNSPSGQAGLTKLIAGDVDISYGGDIPFVMANATGSADIKFVAESSSGKPNTMMILTVPTSPVKNVQDLAGKKIAINGEKGVSDTLTKSVMKANNVDFSKVTWVTLPFPEIAGAISRGDVDAGFLVEPFITQASKSVGTVPVVDASSGPTQDFPISAYGATAKFVNENPKTVEAFQRAMARATKEAEADRKVVEPLLVEFAKIDADTAALASLTKFESKLDPARLQRVPDLMLEFGIITQKVDAAAMIAKQPQD</sequence>
<dbReference type="PANTHER" id="PTHR30024:SF47">
    <property type="entry name" value="TAURINE-BINDING PERIPLASMIC PROTEIN"/>
    <property type="match status" value="1"/>
</dbReference>
<dbReference type="InterPro" id="IPR015168">
    <property type="entry name" value="SsuA/THI5"/>
</dbReference>
<keyword evidence="6" id="KW-1185">Reference proteome</keyword>
<organism evidence="5 6">
    <name type="scientific">Amycolatopsis albispora</name>
    <dbReference type="NCBI Taxonomy" id="1804986"/>
    <lineage>
        <taxon>Bacteria</taxon>
        <taxon>Bacillati</taxon>
        <taxon>Actinomycetota</taxon>
        <taxon>Actinomycetes</taxon>
        <taxon>Pseudonocardiales</taxon>
        <taxon>Pseudonocardiaceae</taxon>
        <taxon>Amycolatopsis</taxon>
    </lineage>
</organism>
<keyword evidence="3" id="KW-0732">Signal</keyword>